<reference evidence="2 3" key="1">
    <citation type="journal article" date="2019" name="Int. J. Syst. Evol. Microbiol.">
        <title>Clostridium fermenticellae sp. nov., isolated from the mud in a fermentation cellar for the production of the Chinese liquor, baijiu.</title>
        <authorList>
            <person name="Xu P.X."/>
            <person name="Chai L.J."/>
            <person name="Qiu T."/>
            <person name="Zhang X.J."/>
            <person name="Lu Z.M."/>
            <person name="Xiao C."/>
            <person name="Wang S.T."/>
            <person name="Shen C.H."/>
            <person name="Shi J.S."/>
            <person name="Xu Z.H."/>
        </authorList>
    </citation>
    <scope>NUCLEOTIDE SEQUENCE [LARGE SCALE GENOMIC DNA]</scope>
    <source>
        <strain evidence="2 3">JN500901</strain>
    </source>
</reference>
<dbReference type="RefSeq" id="WP_119973592.1">
    <property type="nucleotide sequence ID" value="NZ_CP032416.1"/>
</dbReference>
<dbReference type="AlphaFoldDB" id="A0A386H627"/>
<evidence type="ECO:0000313" key="3">
    <source>
        <dbReference type="Proteomes" id="UP000266301"/>
    </source>
</evidence>
<dbReference type="Proteomes" id="UP000266301">
    <property type="component" value="Chromosome"/>
</dbReference>
<evidence type="ECO:0000313" key="2">
    <source>
        <dbReference type="EMBL" id="AYD41064.1"/>
    </source>
</evidence>
<evidence type="ECO:0000259" key="1">
    <source>
        <dbReference type="Pfam" id="PF14344"/>
    </source>
</evidence>
<feature type="domain" description="DUF4397" evidence="1">
    <location>
        <begin position="130"/>
        <end position="203"/>
    </location>
</feature>
<proteinExistence type="predicted"/>
<gene>
    <name evidence="2" type="ORF">D4Z93_11220</name>
</gene>
<dbReference type="InterPro" id="IPR025510">
    <property type="entry name" value="DUF4397"/>
</dbReference>
<dbReference type="Pfam" id="PF14344">
    <property type="entry name" value="DUF4397"/>
    <property type="match status" value="2"/>
</dbReference>
<accession>A0A386H627</accession>
<name>A0A386H627_9CLOT</name>
<feature type="domain" description="DUF4397" evidence="1">
    <location>
        <begin position="18"/>
        <end position="126"/>
    </location>
</feature>
<dbReference type="KEGG" id="cfer:D4Z93_11220"/>
<dbReference type="OrthoDB" id="9783299at2"/>
<organism evidence="2 3">
    <name type="scientific">Clostridium fermenticellae</name>
    <dbReference type="NCBI Taxonomy" id="2068654"/>
    <lineage>
        <taxon>Bacteria</taxon>
        <taxon>Bacillati</taxon>
        <taxon>Bacillota</taxon>
        <taxon>Clostridia</taxon>
        <taxon>Eubacteriales</taxon>
        <taxon>Clostridiaceae</taxon>
        <taxon>Clostridium</taxon>
    </lineage>
</organism>
<keyword evidence="3" id="KW-1185">Reference proteome</keyword>
<sequence length="214" mass="24307">MFYCPYVNYFRQTQVHGHLRLLHASPNLSAVDVYANGSLIARNFRFKNFTEYIPVSPGNYRITVYPSGNSRDMILDTNISVGAGNIITAAIIGRSPRISIKVIMDPRLPVERNRLMLRFVNLSPDLSPTNLTFRRNDRTIFNNVKYPNATEYTVLSPGVYNFELRNSNDNKSILLVPNVRLTRNRFYTMYAVGLAKGGPPLQVLIALDGNSYIR</sequence>
<protein>
    <submittedName>
        <fullName evidence="2">DUF4397 domain-containing protein</fullName>
    </submittedName>
</protein>
<dbReference type="EMBL" id="CP032416">
    <property type="protein sequence ID" value="AYD41064.1"/>
    <property type="molecule type" value="Genomic_DNA"/>
</dbReference>